<dbReference type="AlphaFoldDB" id="A0A4R2P839"/>
<feature type="transmembrane region" description="Helical" evidence="9">
    <location>
        <begin position="231"/>
        <end position="252"/>
    </location>
</feature>
<comment type="caution">
    <text evidence="11">The sequence shown here is derived from an EMBL/GenBank/DDBJ whole genome shotgun (WGS) entry which is preliminary data.</text>
</comment>
<evidence type="ECO:0000256" key="4">
    <source>
        <dbReference type="ARBA" id="ARBA00022597"/>
    </source>
</evidence>
<feature type="transmembrane region" description="Helical" evidence="9">
    <location>
        <begin position="34"/>
        <end position="56"/>
    </location>
</feature>
<dbReference type="GO" id="GO:0008982">
    <property type="term" value="F:protein-N(PI)-phosphohistidine-sugar phosphotransferase activity"/>
    <property type="evidence" value="ECO:0007669"/>
    <property type="project" value="UniProtKB-UniRule"/>
</dbReference>
<evidence type="ECO:0000256" key="3">
    <source>
        <dbReference type="ARBA" id="ARBA00022475"/>
    </source>
</evidence>
<dbReference type="GO" id="GO:0005886">
    <property type="term" value="C:plasma membrane"/>
    <property type="evidence" value="ECO:0007669"/>
    <property type="project" value="UniProtKB-SubCell"/>
</dbReference>
<evidence type="ECO:0000256" key="2">
    <source>
        <dbReference type="ARBA" id="ARBA00022448"/>
    </source>
</evidence>
<feature type="transmembrane region" description="Helical" evidence="9">
    <location>
        <begin position="338"/>
        <end position="359"/>
    </location>
</feature>
<keyword evidence="7 8" id="KW-0472">Membrane</keyword>
<dbReference type="PANTHER" id="PTHR33989">
    <property type="match status" value="1"/>
</dbReference>
<evidence type="ECO:0000256" key="1">
    <source>
        <dbReference type="ARBA" id="ARBA00004651"/>
    </source>
</evidence>
<name>A0A4R2P839_9BACL</name>
<dbReference type="InterPro" id="IPR004796">
    <property type="entry name" value="PTS_IIC_cello"/>
</dbReference>
<proteinExistence type="predicted"/>
<keyword evidence="5 9" id="KW-0812">Transmembrane</keyword>
<feature type="transmembrane region" description="Helical" evidence="9">
    <location>
        <begin position="198"/>
        <end position="219"/>
    </location>
</feature>
<reference evidence="11 12" key="1">
    <citation type="submission" date="2019-03" db="EMBL/GenBank/DDBJ databases">
        <title>Genomic Encyclopedia of Type Strains, Phase IV (KMG-IV): sequencing the most valuable type-strain genomes for metagenomic binning, comparative biology and taxonomic classification.</title>
        <authorList>
            <person name="Goeker M."/>
        </authorList>
    </citation>
    <scope>NUCLEOTIDE SEQUENCE [LARGE SCALE GENOMIC DNA]</scope>
    <source>
        <strain evidence="11 12">DSM 19377</strain>
    </source>
</reference>
<evidence type="ECO:0000256" key="7">
    <source>
        <dbReference type="ARBA" id="ARBA00023136"/>
    </source>
</evidence>
<evidence type="ECO:0000256" key="8">
    <source>
        <dbReference type="PIRNR" id="PIRNR006351"/>
    </source>
</evidence>
<dbReference type="Pfam" id="PF02378">
    <property type="entry name" value="PTS_EIIC"/>
    <property type="match status" value="1"/>
</dbReference>
<keyword evidence="4 8" id="KW-0762">Sugar transport</keyword>
<evidence type="ECO:0000256" key="6">
    <source>
        <dbReference type="ARBA" id="ARBA00022989"/>
    </source>
</evidence>
<organism evidence="11 12">
    <name type="scientific">Scopulibacillus darangshiensis</name>
    <dbReference type="NCBI Taxonomy" id="442528"/>
    <lineage>
        <taxon>Bacteria</taxon>
        <taxon>Bacillati</taxon>
        <taxon>Bacillota</taxon>
        <taxon>Bacilli</taxon>
        <taxon>Bacillales</taxon>
        <taxon>Sporolactobacillaceae</taxon>
        <taxon>Scopulibacillus</taxon>
    </lineage>
</organism>
<dbReference type="OrthoDB" id="1641940at2"/>
<dbReference type="GO" id="GO:1901264">
    <property type="term" value="P:carbohydrate derivative transport"/>
    <property type="evidence" value="ECO:0007669"/>
    <property type="project" value="TreeGrafter"/>
</dbReference>
<comment type="subcellular location">
    <subcellularLocation>
        <location evidence="1">Cell membrane</location>
        <topology evidence="1">Multi-pass membrane protein</topology>
    </subcellularLocation>
</comment>
<gene>
    <name evidence="11" type="ORF">EV207_104166</name>
</gene>
<feature type="transmembrane region" description="Helical" evidence="9">
    <location>
        <begin position="259"/>
        <end position="283"/>
    </location>
</feature>
<keyword evidence="2 8" id="KW-0813">Transport</keyword>
<evidence type="ECO:0000313" key="11">
    <source>
        <dbReference type="EMBL" id="TCP30987.1"/>
    </source>
</evidence>
<dbReference type="PROSITE" id="PS51105">
    <property type="entry name" value="PTS_EIIC_TYPE_3"/>
    <property type="match status" value="1"/>
</dbReference>
<feature type="transmembrane region" description="Helical" evidence="9">
    <location>
        <begin position="365"/>
        <end position="387"/>
    </location>
</feature>
<evidence type="ECO:0000256" key="9">
    <source>
        <dbReference type="SAM" id="Phobius"/>
    </source>
</evidence>
<dbReference type="PANTHER" id="PTHR33989:SF10">
    <property type="entry name" value="PERMEASE IIC COMPONENT"/>
    <property type="match status" value="1"/>
</dbReference>
<protein>
    <recommendedName>
        <fullName evidence="8">Permease IIC component</fullName>
    </recommendedName>
</protein>
<evidence type="ECO:0000259" key="10">
    <source>
        <dbReference type="PROSITE" id="PS51105"/>
    </source>
</evidence>
<dbReference type="NCBIfam" id="TIGR00410">
    <property type="entry name" value="lacE"/>
    <property type="match status" value="1"/>
</dbReference>
<dbReference type="PIRSF" id="PIRSF006351">
    <property type="entry name" value="PTS_EIIC-Cellobiose"/>
    <property type="match status" value="1"/>
</dbReference>
<dbReference type="InterPro" id="IPR004501">
    <property type="entry name" value="PTS_EIIC_3"/>
</dbReference>
<keyword evidence="6 9" id="KW-1133">Transmembrane helix</keyword>
<dbReference type="InterPro" id="IPR003352">
    <property type="entry name" value="PTS_EIIC"/>
</dbReference>
<dbReference type="GO" id="GO:0009401">
    <property type="term" value="P:phosphoenolpyruvate-dependent sugar phosphotransferase system"/>
    <property type="evidence" value="ECO:0007669"/>
    <property type="project" value="InterPro"/>
</dbReference>
<accession>A0A4R2P839</accession>
<dbReference type="EMBL" id="SLXK01000004">
    <property type="protein sequence ID" value="TCP30987.1"/>
    <property type="molecule type" value="Genomic_DNA"/>
</dbReference>
<comment type="function">
    <text evidence="8">The phosphoenolpyruvate-dependent sugar phosphotransferase system (PTS), a major carbohydrate active -transport system, catalyzes the phosphorylation of incoming sugar substrates concomitant with their translocation across the cell membrane.</text>
</comment>
<evidence type="ECO:0000256" key="5">
    <source>
        <dbReference type="ARBA" id="ARBA00022692"/>
    </source>
</evidence>
<feature type="domain" description="PTS EIIC type-3" evidence="10">
    <location>
        <begin position="11"/>
        <end position="432"/>
    </location>
</feature>
<sequence length="462" mass="50603">MKENNYKNVTFKDKMMNVVTKLSENIYLTTLRDAFISTAPLTILASMFIFFNNVILDPENGLFSLWDTTKTIMGKYSGIMRLGDIITNATLNFLAVFIAFLIGYYLAQKKGKDAITTAIVSVTSLIVFMPLTVDIVPVGMKSSVTVNGVYTTTYTSVSGMFVAIIVAILSANLFMYFSKFGKLQVKLPDSVPEVVSRSFMSLIPYAITVTAVGLVAFGISLLDQGTLLDMINAVIGTPLRALVSNIYGITIYQVLVNSMFIFLGIHGGFITGPVDAILQLNILDNMQAIQKGLEPVNIISNDFIYVVTQIGGSGNLLGLIIAFFIVGRMKSHKIIAKIALVPALFNISEPLVFGIPLILNPLYLIPFALNIVVGLSVGYIATLIGLVDKISYLTPWTTPQLIRPILGSGGDFKWLIVSIALLVISILIYIPFVRLDEKIKLANQEKDIENRHTELLSTADEL</sequence>
<keyword evidence="3 8" id="KW-1003">Cell membrane</keyword>
<keyword evidence="12" id="KW-1185">Reference proteome</keyword>
<feature type="transmembrane region" description="Helical" evidence="9">
    <location>
        <begin position="85"/>
        <end position="107"/>
    </location>
</feature>
<evidence type="ECO:0000313" key="12">
    <source>
        <dbReference type="Proteomes" id="UP000295416"/>
    </source>
</evidence>
<dbReference type="InterPro" id="IPR051088">
    <property type="entry name" value="PTS_Sugar-EIIC/EIIB"/>
</dbReference>
<feature type="transmembrane region" description="Helical" evidence="9">
    <location>
        <begin position="114"/>
        <end position="133"/>
    </location>
</feature>
<dbReference type="Proteomes" id="UP000295416">
    <property type="component" value="Unassembled WGS sequence"/>
</dbReference>
<dbReference type="RefSeq" id="WP_132744329.1">
    <property type="nucleotide sequence ID" value="NZ_SLXK01000004.1"/>
</dbReference>
<feature type="transmembrane region" description="Helical" evidence="9">
    <location>
        <begin position="412"/>
        <end position="432"/>
    </location>
</feature>
<feature type="transmembrane region" description="Helical" evidence="9">
    <location>
        <begin position="303"/>
        <end position="326"/>
    </location>
</feature>
<feature type="transmembrane region" description="Helical" evidence="9">
    <location>
        <begin position="153"/>
        <end position="177"/>
    </location>
</feature>